<feature type="compositionally biased region" description="Basic and acidic residues" evidence="4">
    <location>
        <begin position="17"/>
        <end position="30"/>
    </location>
</feature>
<evidence type="ECO:0000256" key="2">
    <source>
        <dbReference type="ARBA" id="ARBA00022679"/>
    </source>
</evidence>
<protein>
    <submittedName>
        <fullName evidence="6">Type 12 methyltransferase</fullName>
    </submittedName>
</protein>
<sequence>MSALPDLSRRQKRRLARHPEHPGGAHEARSSARTRRTLPWPLPALLAWSLAWSLWITSTSSGLPAAAGFVLATLSAGLFAIGARTRWRLLMTLGGFPLSLALSGLAQGVAAALWLLPLALLAAAYPLRAWRDAPLFPTEADALEGLETLVPLPPMARVLDAGCGLGHGLQALQKVWPDARLEGIEWSWPIRLAAGLRCPWARIRQGDMWSASWAEHDLVYLFQRPESMNRAAEKALAEMRPGSWLVSLEFDVPGMRPHARLQNEGHRPVWIYAIR</sequence>
<evidence type="ECO:0000256" key="5">
    <source>
        <dbReference type="SAM" id="Phobius"/>
    </source>
</evidence>
<accession>A0A059KM94</accession>
<dbReference type="Gene3D" id="3.40.50.150">
    <property type="entry name" value="Vaccinia Virus protein VP39"/>
    <property type="match status" value="1"/>
</dbReference>
<dbReference type="PATRIC" id="fig|1286631.3.peg.1866"/>
<keyword evidence="5" id="KW-1133">Transmembrane helix</keyword>
<dbReference type="SUPFAM" id="SSF53335">
    <property type="entry name" value="S-adenosyl-L-methionine-dependent methyltransferases"/>
    <property type="match status" value="1"/>
</dbReference>
<evidence type="ECO:0000313" key="7">
    <source>
        <dbReference type="Proteomes" id="UP000026714"/>
    </source>
</evidence>
<dbReference type="InterPro" id="IPR029063">
    <property type="entry name" value="SAM-dependent_MTases_sf"/>
</dbReference>
<dbReference type="PANTHER" id="PTHR13610:SF9">
    <property type="entry name" value="FI06469P"/>
    <property type="match status" value="1"/>
</dbReference>
<dbReference type="PANTHER" id="PTHR13610">
    <property type="entry name" value="METHYLTRANSFERASE DOMAIN-CONTAINING PROTEIN"/>
    <property type="match status" value="1"/>
</dbReference>
<comment type="caution">
    <text evidence="6">The sequence shown here is derived from an EMBL/GenBank/DDBJ whole genome shotgun (WGS) entry which is preliminary data.</text>
</comment>
<dbReference type="GO" id="GO:0032259">
    <property type="term" value="P:methylation"/>
    <property type="evidence" value="ECO:0007669"/>
    <property type="project" value="UniProtKB-KW"/>
</dbReference>
<evidence type="ECO:0000256" key="1">
    <source>
        <dbReference type="ARBA" id="ARBA00022603"/>
    </source>
</evidence>
<keyword evidence="1 6" id="KW-0489">Methyltransferase</keyword>
<gene>
    <name evidence="6" type="ORF">X805_18980</name>
</gene>
<dbReference type="EMBL" id="AZRA01000048">
    <property type="protein sequence ID" value="KDB52556.1"/>
    <property type="molecule type" value="Genomic_DNA"/>
</dbReference>
<keyword evidence="5" id="KW-0812">Transmembrane</keyword>
<dbReference type="eggNOG" id="COG2226">
    <property type="taxonomic scope" value="Bacteria"/>
</dbReference>
<dbReference type="CDD" id="cd02440">
    <property type="entry name" value="AdoMet_MTases"/>
    <property type="match status" value="1"/>
</dbReference>
<keyword evidence="7" id="KW-1185">Reference proteome</keyword>
<name>A0A059KM94_9BURK</name>
<dbReference type="AlphaFoldDB" id="A0A059KM94"/>
<evidence type="ECO:0000313" key="6">
    <source>
        <dbReference type="EMBL" id="KDB52556.1"/>
    </source>
</evidence>
<evidence type="ECO:0000256" key="3">
    <source>
        <dbReference type="ARBA" id="ARBA00022691"/>
    </source>
</evidence>
<keyword evidence="2 6" id="KW-0808">Transferase</keyword>
<dbReference type="RefSeq" id="WP_241461942.1">
    <property type="nucleotide sequence ID" value="NZ_AZRA01000048.1"/>
</dbReference>
<keyword evidence="3" id="KW-0949">S-adenosyl-L-methionine</keyword>
<evidence type="ECO:0000256" key="4">
    <source>
        <dbReference type="SAM" id="MobiDB-lite"/>
    </source>
</evidence>
<reference evidence="6 7" key="1">
    <citation type="journal article" date="2014" name="FEMS Microbiol. Ecol.">
        <title>Sphaerotilus natans encrusted with nanoball-shaped Fe(III) oxide minerals formed by nitrate-reducing mixotrophic Fe(II) oxidation.</title>
        <authorList>
            <person name="Park S."/>
            <person name="Kim D.H."/>
            <person name="Lee J.H."/>
            <person name="Hur H.G."/>
        </authorList>
    </citation>
    <scope>NUCLEOTIDE SEQUENCE [LARGE SCALE GENOMIC DNA]</scope>
    <source>
        <strain evidence="6 7">DSM 6575</strain>
    </source>
</reference>
<dbReference type="Proteomes" id="UP000026714">
    <property type="component" value="Unassembled WGS sequence"/>
</dbReference>
<dbReference type="GO" id="GO:0016279">
    <property type="term" value="F:protein-lysine N-methyltransferase activity"/>
    <property type="evidence" value="ECO:0007669"/>
    <property type="project" value="InterPro"/>
</dbReference>
<feature type="region of interest" description="Disordered" evidence="4">
    <location>
        <begin position="1"/>
        <end position="32"/>
    </location>
</feature>
<dbReference type="STRING" id="34103.SAMN05421778_11984"/>
<proteinExistence type="predicted"/>
<feature type="transmembrane region" description="Helical" evidence="5">
    <location>
        <begin position="62"/>
        <end position="82"/>
    </location>
</feature>
<dbReference type="InterPro" id="IPR026170">
    <property type="entry name" value="FAM173A/B"/>
</dbReference>
<feature type="transmembrane region" description="Helical" evidence="5">
    <location>
        <begin position="38"/>
        <end position="56"/>
    </location>
</feature>
<keyword evidence="5" id="KW-0472">Membrane</keyword>
<organism evidence="6 7">
    <name type="scientific">Sphaerotilus natans subsp. natans DSM 6575</name>
    <dbReference type="NCBI Taxonomy" id="1286631"/>
    <lineage>
        <taxon>Bacteria</taxon>
        <taxon>Pseudomonadati</taxon>
        <taxon>Pseudomonadota</taxon>
        <taxon>Betaproteobacteria</taxon>
        <taxon>Burkholderiales</taxon>
        <taxon>Sphaerotilaceae</taxon>
        <taxon>Sphaerotilus</taxon>
    </lineage>
</organism>